<protein>
    <submittedName>
        <fullName evidence="1">Uncharacterized protein</fullName>
    </submittedName>
</protein>
<dbReference type="AlphaFoldDB" id="A0A7R8ZGE8"/>
<evidence type="ECO:0000313" key="1">
    <source>
        <dbReference type="EMBL" id="CAD7222557.1"/>
    </source>
</evidence>
<organism evidence="1">
    <name type="scientific">Cyprideis torosa</name>
    <dbReference type="NCBI Taxonomy" id="163714"/>
    <lineage>
        <taxon>Eukaryota</taxon>
        <taxon>Metazoa</taxon>
        <taxon>Ecdysozoa</taxon>
        <taxon>Arthropoda</taxon>
        <taxon>Crustacea</taxon>
        <taxon>Oligostraca</taxon>
        <taxon>Ostracoda</taxon>
        <taxon>Podocopa</taxon>
        <taxon>Podocopida</taxon>
        <taxon>Cytherocopina</taxon>
        <taxon>Cytheroidea</taxon>
        <taxon>Cytherideidae</taxon>
        <taxon>Cyprideis</taxon>
    </lineage>
</organism>
<reference evidence="1" key="1">
    <citation type="submission" date="2020-11" db="EMBL/GenBank/DDBJ databases">
        <authorList>
            <person name="Tran Van P."/>
        </authorList>
    </citation>
    <scope>NUCLEOTIDE SEQUENCE</scope>
</reference>
<sequence>MVESFPLDQIVATFGSTTLRLPGNIGCRSFLVKVRCASVEKLGDGQSKWYFLPSPSENNSLLIPALDPPTLMISSSQPMNSKQDPFPNLEDVRIDVISPREDNTSSTPQLLICTQQECSKDRKEGQLYDLRFKIGSKAPKGELWESCFTSVPPQQLPELKLSFTFKNTVAVSFRNLSDPTKQNPAFISEKENIITRPTKIHSTEFVPSPHDLLCPREIPEQPEEVIGSIGIQWSQDSIVYQRLELQILLQDLASAERFHSLTAAENRGKGLFQDFYVVTMRGLTIVLFVLFVFLNTDVSKAKCQLPGTVVNMGMMQMGKTEHVKEGRGRRRFGAFGPRKRTIETVTVEHPFTVEGVQIWLKTDKVIPLLEIQKIVKEDGNNDVRSISCIAFNEQKSPTHSSSEIPIGIERVTLESDVFTEHSMHGTRRTWVGKPTLKFTCQDLVQLRDLDVDNSISLEAFNAIIPPPVLEIYDSNELMVESYPLDQIVATFGSTTLRLPGNIGCRSFLVKVRCASVEKLGEGQSKWYFLPSPSENNSLLIPALDPPTLMISSSQPMNSKQDPFSNLEDVRIDIISPRENITPQLLICTQQECSKDRKEGQLYDLRFKIASKAANGELLESCFTSVPPQQMPQLKFSLTFKNTVAVSFRNLSDVTKQNAAFTSEKGNIITGKKIMLSTEFVPSPHDLLCPREIPEQPEEVIGSIGIQWSQDSIVYQRLALPILLQDLASAERFCWCSFDESTSVIHWKFAGVDDSCNIEFTVRYAYQKDDEQKLIVVKTRGVFDELNSTFHFGLHIGSVLPAADQHMDGMLIFNVSLTDINNKESSCSVVHNLTGPSRFMTILWRSTIGIDNEKLVRCLQNFEGTRVRTLQGAIRTALDATIDELSIVPCLDSGDS</sequence>
<gene>
    <name evidence="1" type="ORF">CTOB1V02_LOCUS559</name>
</gene>
<proteinExistence type="predicted"/>
<name>A0A7R8ZGE8_9CRUS</name>
<dbReference type="EMBL" id="OB660072">
    <property type="protein sequence ID" value="CAD7222557.1"/>
    <property type="molecule type" value="Genomic_DNA"/>
</dbReference>
<accession>A0A7R8ZGE8</accession>